<name>A0ABN7E7Y5_SPIIN</name>
<evidence type="ECO:0000256" key="1">
    <source>
        <dbReference type="SAM" id="SignalP"/>
    </source>
</evidence>
<keyword evidence="1" id="KW-0732">Signal</keyword>
<keyword evidence="3" id="KW-1185">Reference proteome</keyword>
<dbReference type="Proteomes" id="UP001189122">
    <property type="component" value="Unassembled WGS sequence"/>
</dbReference>
<feature type="chain" id="PRO_5046373623" evidence="1">
    <location>
        <begin position="31"/>
        <end position="99"/>
    </location>
</feature>
<comment type="caution">
    <text evidence="2">The sequence shown here is derived from an EMBL/GenBank/DDBJ whole genome shotgun (WGS) entry which is preliminary data.</text>
</comment>
<organism evidence="2 3">
    <name type="scientific">Spirodela intermedia</name>
    <name type="common">Intermediate duckweed</name>
    <dbReference type="NCBI Taxonomy" id="51605"/>
    <lineage>
        <taxon>Eukaryota</taxon>
        <taxon>Viridiplantae</taxon>
        <taxon>Streptophyta</taxon>
        <taxon>Embryophyta</taxon>
        <taxon>Tracheophyta</taxon>
        <taxon>Spermatophyta</taxon>
        <taxon>Magnoliopsida</taxon>
        <taxon>Liliopsida</taxon>
        <taxon>Araceae</taxon>
        <taxon>Lemnoideae</taxon>
        <taxon>Spirodela</taxon>
    </lineage>
</organism>
<sequence length="99" mass="10728">MATARKTPVAATAAVLLLLIAAAALAPASASRLTIYRSLGCRRPLAGLCSVLLLQLLRGQVARFYPRFDCKGPYITVASNALRCYPPFLYRSIRMPCLT</sequence>
<gene>
    <name evidence="2" type="ORF">SI7747_UN020291</name>
</gene>
<reference evidence="3" key="1">
    <citation type="journal article" date="2020" name="Sci. Rep.">
        <title>Chromosome-scale genome assembly for the duckweed Spirodela intermedia, integrating cytogenetic maps, PacBio and Oxford Nanopore libraries.</title>
        <authorList>
            <person name="Hoang P.T.N."/>
            <person name="Fiebig A."/>
            <person name="Novak P."/>
            <person name="Macas J."/>
            <person name="Cao H.X."/>
            <person name="Stepanenko A."/>
            <person name="Chen G."/>
            <person name="Borisjuk N."/>
            <person name="Scholz U."/>
            <person name="Schubert I."/>
        </authorList>
    </citation>
    <scope>NUCLEOTIDE SEQUENCE [LARGE SCALE GENOMIC DNA]</scope>
</reference>
<evidence type="ECO:0000313" key="3">
    <source>
        <dbReference type="Proteomes" id="UP001189122"/>
    </source>
</evidence>
<dbReference type="EMBL" id="CACRZD030000040">
    <property type="protein sequence ID" value="CAA6673933.1"/>
    <property type="molecule type" value="Genomic_DNA"/>
</dbReference>
<feature type="signal peptide" evidence="1">
    <location>
        <begin position="1"/>
        <end position="30"/>
    </location>
</feature>
<evidence type="ECO:0000313" key="2">
    <source>
        <dbReference type="EMBL" id="CAA6673933.1"/>
    </source>
</evidence>
<protein>
    <submittedName>
        <fullName evidence="2">Uncharacterized protein</fullName>
    </submittedName>
</protein>
<proteinExistence type="predicted"/>
<accession>A0ABN7E7Y5</accession>